<feature type="binding site" evidence="9">
    <location>
        <position position="167"/>
    </location>
    <ligand>
        <name>Mn(2+)</name>
        <dbReference type="ChEBI" id="CHEBI:29035"/>
    </ligand>
</feature>
<dbReference type="Pfam" id="PF13288">
    <property type="entry name" value="DXPR_C"/>
    <property type="match status" value="1"/>
</dbReference>
<comment type="pathway">
    <text evidence="1 9">Isoprenoid biosynthesis; isopentenyl diphosphate biosynthesis via DXP pathway; isopentenyl diphosphate from 1-deoxy-D-xylulose 5-phosphate: step 1/6.</text>
</comment>
<dbReference type="Pfam" id="PF08436">
    <property type="entry name" value="DXP_redisom_C"/>
    <property type="match status" value="1"/>
</dbReference>
<evidence type="ECO:0000256" key="2">
    <source>
        <dbReference type="ARBA" id="ARBA00006825"/>
    </source>
</evidence>
<feature type="binding site" evidence="9">
    <location>
        <position position="20"/>
    </location>
    <ligand>
        <name>NADPH</name>
        <dbReference type="ChEBI" id="CHEBI:57783"/>
    </ligand>
</feature>
<reference evidence="14" key="1">
    <citation type="journal article" date="2019" name="Int. J. Syst. Evol. Microbiol.">
        <title>The Global Catalogue of Microorganisms (GCM) 10K type strain sequencing project: providing services to taxonomists for standard genome sequencing and annotation.</title>
        <authorList>
            <consortium name="The Broad Institute Genomics Platform"/>
            <consortium name="The Broad Institute Genome Sequencing Center for Infectious Disease"/>
            <person name="Wu L."/>
            <person name="Ma J."/>
        </authorList>
    </citation>
    <scope>NUCLEOTIDE SEQUENCE [LARGE SCALE GENOMIC DNA]</scope>
    <source>
        <strain evidence="14">CAIM 431</strain>
    </source>
</reference>
<dbReference type="InterPro" id="IPR026877">
    <property type="entry name" value="DXPR_C"/>
</dbReference>
<feature type="domain" description="DXP reductoisomerase C-terminal" evidence="12">
    <location>
        <begin position="277"/>
        <end position="402"/>
    </location>
</feature>
<feature type="binding site" evidence="9">
    <location>
        <position position="43"/>
    </location>
    <ligand>
        <name>NADPH</name>
        <dbReference type="ChEBI" id="CHEBI:57783"/>
    </ligand>
</feature>
<dbReference type="Gene3D" id="1.10.1740.10">
    <property type="match status" value="1"/>
</dbReference>
<feature type="binding site" evidence="9">
    <location>
        <position position="143"/>
    </location>
    <ligand>
        <name>NADPH</name>
        <dbReference type="ChEBI" id="CHEBI:57783"/>
    </ligand>
</feature>
<dbReference type="Pfam" id="PF02670">
    <property type="entry name" value="DXP_reductoisom"/>
    <property type="match status" value="1"/>
</dbReference>
<feature type="binding site" evidence="9">
    <location>
        <position position="232"/>
    </location>
    <ligand>
        <name>1-deoxy-D-xylulose 5-phosphate</name>
        <dbReference type="ChEBI" id="CHEBI:57792"/>
    </ligand>
</feature>
<keyword evidence="6 9" id="KW-0464">Manganese</keyword>
<comment type="caution">
    <text evidence="9">Lacks conserved residue(s) required for the propagation of feature annotation.</text>
</comment>
<dbReference type="InterPro" id="IPR003821">
    <property type="entry name" value="DXP_reductoisomerase"/>
</dbReference>
<feature type="binding site" evidence="9">
    <location>
        <position position="236"/>
    </location>
    <ligand>
        <name>1-deoxy-D-xylulose 5-phosphate</name>
        <dbReference type="ChEBI" id="CHEBI:57792"/>
    </ligand>
</feature>
<evidence type="ECO:0000256" key="3">
    <source>
        <dbReference type="ARBA" id="ARBA00022723"/>
    </source>
</evidence>
<evidence type="ECO:0000256" key="7">
    <source>
        <dbReference type="ARBA" id="ARBA00023229"/>
    </source>
</evidence>
<dbReference type="InterPro" id="IPR036291">
    <property type="entry name" value="NAD(P)-bd_dom_sf"/>
</dbReference>
<dbReference type="PANTHER" id="PTHR30525:SF0">
    <property type="entry name" value="1-DEOXY-D-XYLULOSE 5-PHOSPHATE REDUCTOISOMERASE, CHLOROPLASTIC"/>
    <property type="match status" value="1"/>
</dbReference>
<feature type="binding site" evidence="9">
    <location>
        <position position="214"/>
    </location>
    <ligand>
        <name>1-deoxy-D-xylulose 5-phosphate</name>
        <dbReference type="ChEBI" id="CHEBI:57792"/>
    </ligand>
</feature>
<evidence type="ECO:0000256" key="9">
    <source>
        <dbReference type="HAMAP-Rule" id="MF_00183"/>
    </source>
</evidence>
<evidence type="ECO:0000256" key="8">
    <source>
        <dbReference type="ARBA" id="ARBA00048543"/>
    </source>
</evidence>
<evidence type="ECO:0000259" key="11">
    <source>
        <dbReference type="Pfam" id="PF08436"/>
    </source>
</evidence>
<keyword evidence="9" id="KW-0460">Magnesium</keyword>
<feature type="binding site" evidence="9">
    <location>
        <position position="18"/>
    </location>
    <ligand>
        <name>NADPH</name>
        <dbReference type="ChEBI" id="CHEBI:57783"/>
    </ligand>
</feature>
<feature type="binding site" evidence="9">
    <location>
        <position position="142"/>
    </location>
    <ligand>
        <name>1-deoxy-D-xylulose 5-phosphate</name>
        <dbReference type="ChEBI" id="CHEBI:57792"/>
    </ligand>
</feature>
<evidence type="ECO:0000256" key="5">
    <source>
        <dbReference type="ARBA" id="ARBA00023002"/>
    </source>
</evidence>
<dbReference type="NCBIfam" id="TIGR00243">
    <property type="entry name" value="Dxr"/>
    <property type="match status" value="1"/>
</dbReference>
<dbReference type="InterPro" id="IPR013512">
    <property type="entry name" value="DXP_reductoisomerase_N"/>
</dbReference>
<evidence type="ECO:0000256" key="1">
    <source>
        <dbReference type="ARBA" id="ARBA00005094"/>
    </source>
</evidence>
<accession>A0ABW4RTC0</accession>
<dbReference type="Proteomes" id="UP001597326">
    <property type="component" value="Unassembled WGS sequence"/>
</dbReference>
<keyword evidence="14" id="KW-1185">Reference proteome</keyword>
<evidence type="ECO:0000259" key="12">
    <source>
        <dbReference type="Pfam" id="PF13288"/>
    </source>
</evidence>
<feature type="binding site" evidence="9">
    <location>
        <position position="17"/>
    </location>
    <ligand>
        <name>NADPH</name>
        <dbReference type="ChEBI" id="CHEBI:57783"/>
    </ligand>
</feature>
<dbReference type="EC" id="1.1.1.267" evidence="9"/>
<dbReference type="HAMAP" id="MF_00183">
    <property type="entry name" value="DXP_reductoisom"/>
    <property type="match status" value="1"/>
</dbReference>
<feature type="binding site" evidence="9">
    <location>
        <position position="19"/>
    </location>
    <ligand>
        <name>NADPH</name>
        <dbReference type="ChEBI" id="CHEBI:57783"/>
    </ligand>
</feature>
<dbReference type="GO" id="GO:0030604">
    <property type="term" value="F:1-deoxy-D-xylulose-5-phosphate reductoisomerase activity"/>
    <property type="evidence" value="ECO:0007669"/>
    <property type="project" value="UniProtKB-EC"/>
</dbReference>
<feature type="binding site" evidence="9">
    <location>
        <position position="167"/>
    </location>
    <ligand>
        <name>1-deoxy-D-xylulose 5-phosphate</name>
        <dbReference type="ChEBI" id="CHEBI:57792"/>
    </ligand>
</feature>
<comment type="cofactor">
    <cofactor evidence="9">
        <name>Mg(2+)</name>
        <dbReference type="ChEBI" id="CHEBI:18420"/>
    </cofactor>
    <cofactor evidence="9">
        <name>Mn(2+)</name>
        <dbReference type="ChEBI" id="CHEBI:29035"/>
    </cofactor>
</comment>
<comment type="similarity">
    <text evidence="2 9">Belongs to the DXR family.</text>
</comment>
<dbReference type="SUPFAM" id="SSF51735">
    <property type="entry name" value="NAD(P)-binding Rossmann-fold domains"/>
    <property type="match status" value="1"/>
</dbReference>
<dbReference type="PIRSF" id="PIRSF006205">
    <property type="entry name" value="Dxp_reductismrs"/>
    <property type="match status" value="1"/>
</dbReference>
<dbReference type="RefSeq" id="WP_343872485.1">
    <property type="nucleotide sequence ID" value="NZ_BAAAIX010000008.1"/>
</dbReference>
<evidence type="ECO:0000256" key="6">
    <source>
        <dbReference type="ARBA" id="ARBA00023211"/>
    </source>
</evidence>
<evidence type="ECO:0000313" key="13">
    <source>
        <dbReference type="EMBL" id="MFD1889471.1"/>
    </source>
</evidence>
<dbReference type="PANTHER" id="PTHR30525">
    <property type="entry name" value="1-DEOXY-D-XYLULOSE 5-PHOSPHATE REDUCTOISOMERASE"/>
    <property type="match status" value="1"/>
</dbReference>
<feature type="domain" description="1-deoxy-D-xylulose 5-phosphate reductoisomerase N-terminal" evidence="10">
    <location>
        <begin position="11"/>
        <end position="149"/>
    </location>
</feature>
<name>A0ABW4RTC0_9ACTN</name>
<feature type="binding site" evidence="9">
    <location>
        <position position="233"/>
    </location>
    <ligand>
        <name>1-deoxy-D-xylulose 5-phosphate</name>
        <dbReference type="ChEBI" id="CHEBI:57792"/>
    </ligand>
</feature>
<dbReference type="Gene3D" id="3.40.50.720">
    <property type="entry name" value="NAD(P)-binding Rossmann-like Domain"/>
    <property type="match status" value="1"/>
</dbReference>
<keyword evidence="7 9" id="KW-0414">Isoprene biosynthesis</keyword>
<keyword evidence="3 9" id="KW-0479">Metal-binding</keyword>
<dbReference type="EMBL" id="JBHUFZ010000010">
    <property type="protein sequence ID" value="MFD1889471.1"/>
    <property type="molecule type" value="Genomic_DNA"/>
</dbReference>
<feature type="binding site" evidence="9">
    <location>
        <position position="191"/>
    </location>
    <ligand>
        <name>1-deoxy-D-xylulose 5-phosphate</name>
        <dbReference type="ChEBI" id="CHEBI:57792"/>
    </ligand>
</feature>
<feature type="binding site" evidence="9">
    <location>
        <position position="236"/>
    </location>
    <ligand>
        <name>Mn(2+)</name>
        <dbReference type="ChEBI" id="CHEBI:29035"/>
    </ligand>
</feature>
<comment type="catalytic activity">
    <reaction evidence="8">
        <text>2-C-methyl-D-erythritol 4-phosphate + NADP(+) = 1-deoxy-D-xylulose 5-phosphate + NADPH + H(+)</text>
        <dbReference type="Rhea" id="RHEA:13717"/>
        <dbReference type="ChEBI" id="CHEBI:15378"/>
        <dbReference type="ChEBI" id="CHEBI:57783"/>
        <dbReference type="ChEBI" id="CHEBI:57792"/>
        <dbReference type="ChEBI" id="CHEBI:58262"/>
        <dbReference type="ChEBI" id="CHEBI:58349"/>
        <dbReference type="EC" id="1.1.1.267"/>
    </reaction>
    <physiologicalReaction direction="right-to-left" evidence="8">
        <dbReference type="Rhea" id="RHEA:13719"/>
    </physiologicalReaction>
</comment>
<evidence type="ECO:0000256" key="4">
    <source>
        <dbReference type="ARBA" id="ARBA00022857"/>
    </source>
</evidence>
<keyword evidence="4 9" id="KW-0521">NADP</keyword>
<protein>
    <recommendedName>
        <fullName evidence="9">1-deoxy-D-xylulose 5-phosphate reductoisomerase</fullName>
        <shortName evidence="9">DXP reductoisomerase</shortName>
        <ecNumber evidence="9">1.1.1.267</ecNumber>
    </recommendedName>
    <alternativeName>
        <fullName evidence="9">1-deoxyxylulose-5-phosphate reductoisomerase</fullName>
    </alternativeName>
    <alternativeName>
        <fullName evidence="9">2-C-methyl-D-erythritol 4-phosphate synthase</fullName>
    </alternativeName>
</protein>
<proteinExistence type="inferred from homology"/>
<comment type="caution">
    <text evidence="13">The sequence shown here is derived from an EMBL/GenBank/DDBJ whole genome shotgun (WGS) entry which is preliminary data.</text>
</comment>
<keyword evidence="5 9" id="KW-0560">Oxidoreductase</keyword>
<sequence>MNSHQSSPRRVVILGSTGSIGTQALDVIDSRRDRFQVVGLAAGGSDVALFARQVLDFQPQVVALAKATAGQDLQLALYAEAKQRGWNEGSFQLPRILLGPDAATELARMDCDVVLNGITGSAGLLPTLAALETGTTLALANKESLVIGGRLVTEAAAPGQIVAVDSEHSAFAQCLRSGRADEVRRLVLTASGGPFRGRSREELADVTVEQALAHPSWDMGRVVTINSSTLVNKGLELLEAWLLYGVDLDDITVVVHPGSIVHSMVEFHDGATIAQVSPPDMRLPIALGLAWPDRVEDASRPNDWTSPVQWIFEPLDDEAFPAVELARRCGRAAGSAPAVFNAANEVCVDAFCDGRIGYLDIVDTVAAVVDEHLGLAGREGGHITDEQMSVEKVLAADAWARSRAEELAFGTKG</sequence>
<evidence type="ECO:0000259" key="10">
    <source>
        <dbReference type="Pfam" id="PF02670"/>
    </source>
</evidence>
<feature type="domain" description="1-deoxy-D-xylulose 5-phosphate reductoisomerase C-terminal" evidence="11">
    <location>
        <begin position="161"/>
        <end position="244"/>
    </location>
</feature>
<dbReference type="InterPro" id="IPR036169">
    <property type="entry name" value="DXPR_C_sf"/>
</dbReference>
<dbReference type="InterPro" id="IPR013644">
    <property type="entry name" value="DXP_reductoisomerase_C"/>
</dbReference>
<gene>
    <name evidence="9 13" type="primary">dxr</name>
    <name evidence="13" type="ORF">ACFSCS_04605</name>
</gene>
<organism evidence="13 14">
    <name type="scientific">Luteococcus peritonei</name>
    <dbReference type="NCBI Taxonomy" id="88874"/>
    <lineage>
        <taxon>Bacteria</taxon>
        <taxon>Bacillati</taxon>
        <taxon>Actinomycetota</taxon>
        <taxon>Actinomycetes</taxon>
        <taxon>Propionibacteriales</taxon>
        <taxon>Propionibacteriaceae</taxon>
        <taxon>Luteococcus</taxon>
    </lineage>
</organism>
<dbReference type="SUPFAM" id="SSF69055">
    <property type="entry name" value="1-deoxy-D-xylulose-5-phosphate reductoisomerase, C-terminal domain"/>
    <property type="match status" value="1"/>
</dbReference>
<feature type="binding site" evidence="9">
    <location>
        <position position="227"/>
    </location>
    <ligand>
        <name>1-deoxy-D-xylulose 5-phosphate</name>
        <dbReference type="ChEBI" id="CHEBI:57792"/>
    </ligand>
</feature>
<feature type="binding site" evidence="9">
    <location>
        <position position="220"/>
    </location>
    <ligand>
        <name>NADPH</name>
        <dbReference type="ChEBI" id="CHEBI:57783"/>
    </ligand>
</feature>
<dbReference type="SUPFAM" id="SSF55347">
    <property type="entry name" value="Glyceraldehyde-3-phosphate dehydrogenase-like, C-terminal domain"/>
    <property type="match status" value="1"/>
</dbReference>
<feature type="binding site" evidence="9">
    <location>
        <position position="141"/>
    </location>
    <ligand>
        <name>NADPH</name>
        <dbReference type="ChEBI" id="CHEBI:57783"/>
    </ligand>
</feature>
<evidence type="ECO:0000313" key="14">
    <source>
        <dbReference type="Proteomes" id="UP001597326"/>
    </source>
</evidence>
<feature type="binding site" evidence="9">
    <location>
        <position position="166"/>
    </location>
    <ligand>
        <name>1-deoxy-D-xylulose 5-phosphate</name>
        <dbReference type="ChEBI" id="CHEBI:57792"/>
    </ligand>
</feature>
<feature type="binding site" evidence="9">
    <location>
        <position position="165"/>
    </location>
    <ligand>
        <name>Mn(2+)</name>
        <dbReference type="ChEBI" id="CHEBI:29035"/>
    </ligand>
</feature>
<comment type="function">
    <text evidence="9">Catalyzes the NADPH-dependent rearrangement and reduction of 1-deoxy-D-xylulose-5-phosphate (DXP) to 2-C-methyl-D-erythritol 4-phosphate (MEP).</text>
</comment>